<feature type="transmembrane region" description="Helical" evidence="10">
    <location>
        <begin position="917"/>
        <end position="937"/>
    </location>
</feature>
<dbReference type="SUPFAM" id="SSF90123">
    <property type="entry name" value="ABC transporter transmembrane region"/>
    <property type="match status" value="2"/>
</dbReference>
<dbReference type="PANTHER" id="PTHR24223">
    <property type="entry name" value="ATP-BINDING CASSETTE SUB-FAMILY C"/>
    <property type="match status" value="1"/>
</dbReference>
<evidence type="ECO:0000259" key="12">
    <source>
        <dbReference type="PROSITE" id="PS50929"/>
    </source>
</evidence>
<dbReference type="PROSITE" id="PS50893">
    <property type="entry name" value="ABC_TRANSPORTER_2"/>
    <property type="match status" value="2"/>
</dbReference>
<dbReference type="FunCoup" id="A0A2R5G8Q2">
    <property type="interactions" value="2"/>
</dbReference>
<dbReference type="SUPFAM" id="SSF52540">
    <property type="entry name" value="P-loop containing nucleoside triphosphate hydrolases"/>
    <property type="match status" value="2"/>
</dbReference>
<dbReference type="Gene3D" id="1.20.1560.10">
    <property type="entry name" value="ABC transporter type 1, transmembrane domain"/>
    <property type="match status" value="2"/>
</dbReference>
<evidence type="ECO:0000256" key="6">
    <source>
        <dbReference type="ARBA" id="ARBA00022840"/>
    </source>
</evidence>
<feature type="region of interest" description="Disordered" evidence="9">
    <location>
        <begin position="469"/>
        <end position="498"/>
    </location>
</feature>
<dbReference type="InterPro" id="IPR050173">
    <property type="entry name" value="ABC_transporter_C-like"/>
</dbReference>
<dbReference type="Pfam" id="PF00664">
    <property type="entry name" value="ABC_membrane"/>
    <property type="match status" value="2"/>
</dbReference>
<proteinExistence type="inferred from homology"/>
<feature type="transmembrane region" description="Helical" evidence="10">
    <location>
        <begin position="145"/>
        <end position="162"/>
    </location>
</feature>
<evidence type="ECO:0000256" key="2">
    <source>
        <dbReference type="ARBA" id="ARBA00009726"/>
    </source>
</evidence>
<dbReference type="GO" id="GO:0005524">
    <property type="term" value="F:ATP binding"/>
    <property type="evidence" value="ECO:0007669"/>
    <property type="project" value="UniProtKB-KW"/>
</dbReference>
<dbReference type="CDD" id="cd18579">
    <property type="entry name" value="ABC_6TM_ABCC_D1"/>
    <property type="match status" value="1"/>
</dbReference>
<accession>A0A2R5G8Q2</accession>
<dbReference type="EMBL" id="BEYU01000030">
    <property type="protein sequence ID" value="GBG27380.1"/>
    <property type="molecule type" value="Genomic_DNA"/>
</dbReference>
<evidence type="ECO:0000256" key="5">
    <source>
        <dbReference type="ARBA" id="ARBA00022741"/>
    </source>
</evidence>
<dbReference type="GO" id="GO:0016020">
    <property type="term" value="C:membrane"/>
    <property type="evidence" value="ECO:0007669"/>
    <property type="project" value="UniProtKB-SubCell"/>
</dbReference>
<keyword evidence="7 10" id="KW-1133">Transmembrane helix</keyword>
<feature type="transmembrane region" description="Helical" evidence="10">
    <location>
        <begin position="1020"/>
        <end position="1037"/>
    </location>
</feature>
<comment type="similarity">
    <text evidence="2">Belongs to the ABC transporter superfamily. ABCC family. Conjugate transporter (TC 3.A.1.208) subfamily.</text>
</comment>
<dbReference type="InterPro" id="IPR044726">
    <property type="entry name" value="ABCC_6TM_D2"/>
</dbReference>
<keyword evidence="4 10" id="KW-0812">Transmembrane</keyword>
<dbReference type="SMART" id="SM00382">
    <property type="entry name" value="AAA"/>
    <property type="match status" value="2"/>
</dbReference>
<evidence type="ECO:0000256" key="7">
    <source>
        <dbReference type="ARBA" id="ARBA00022989"/>
    </source>
</evidence>
<organism evidence="13 14">
    <name type="scientific">Hondaea fermentalgiana</name>
    <dbReference type="NCBI Taxonomy" id="2315210"/>
    <lineage>
        <taxon>Eukaryota</taxon>
        <taxon>Sar</taxon>
        <taxon>Stramenopiles</taxon>
        <taxon>Bigyra</taxon>
        <taxon>Labyrinthulomycetes</taxon>
        <taxon>Thraustochytrida</taxon>
        <taxon>Thraustochytriidae</taxon>
        <taxon>Hondaea</taxon>
    </lineage>
</organism>
<keyword evidence="14" id="KW-1185">Reference proteome</keyword>
<feature type="domain" description="ABC transmembrane type-1" evidence="12">
    <location>
        <begin position="878"/>
        <end position="1153"/>
    </location>
</feature>
<dbReference type="CDD" id="cd18580">
    <property type="entry name" value="ABC_6TM_ABCC_D2"/>
    <property type="match status" value="1"/>
</dbReference>
<sequence>MRVVVRQLPGAAGAALIGNGLAAAVAVFGLDDPGSAAGGFKTMAAVSGSAAQLADLESGGDKKKQQRSHRPGKWVDLSLAWVLPWVLKGYRTPLDEEEVPMHNRREEADFLTARAEELWAEQLEKLPREKTSLVRLMLSLQGFEFYMGLLLSVLQGVLFSVARPLLLRKIINMVSDPATTDALGVAVAICFAIVIMLEGFLQAQVKQLLSCQLGIRYIAWMSSLVHRKSTTVSTAAVSKAGLQEQSLIGSDVTRMVEDWRWMCMLPYVFTALIGGVVILAYVLRRASIVGFVIMFSIAFANFRITKLVKRVEEKDFALGDQRISILREILDGVKAIKMMAWEIPFQKLITKARTDETWYIKRFRTLTVTSINLGRASPILAACFSILTLAVTDPDSLNAATIFVAISSFQGLRLPLIAVPQQTTMLANSLVSFGRLRKYLLLDDAPPADALPENSPLAVEVSGASFSWSRRNPAATGSPPSASPESETTEAQKATVEPVASMSQTGEFGLHDIDFSVRSRDHLVAIVGKVGSGKSSLLSSILGSMFLDEGSVRLTNKIAYIPQKPFIMSGTARENVLMGHPFEEEKFNRILHASALDVDLAHMPDGAETEIGERGQTFSGGQAARLSIARALYHDAELLLMDDILAAVDPEVANNLFRRTVLGFMGRSSSLRVERGGRRSVLMTLNQLHLLQYFDHIIVMDDACTGRIAEQGAYAELMSRHGGPLWRMMHGEVKVKADDAPADAGSVTEDEEVDEDDVKAGLEEANNPATSAKGDPISATDAAGATATTAGGAISEEAALKVEEEAEEEEDMDDAKMGVEMHEPRLMSSEMESVQGTKESDFVRHHVLVDKEKGEKGAVSSRILQEYLTAMGRGRLPFSFLFALVAYAFMGASDMYLASWTSKAASIEDQSEHLHHAAIYIALGVCNVIGIEILSLHNTGSSVAASKNVHGGCIDHILHAPITWYEKTPSGRIVSRFSGDLSMVDRQLAFIFDDVFQFVFLLLSLAVVVCYIVPELVPVIFVGLALFIWQVVAVDRTNREVKRYSNQSLSPILTNISETIDARELIRCMQLENFFKLRHYSHVDRYTTNLYFSYTLVNFSTLVSGIVSFMLSLGAAMVVMLRREKYDPALVGLAVSYSLLLPYFLAILSNALPIGFAALTSLERIVELKSDQVSQEPAWYLEADMELVDGHAKSWAANELDPETGEPSAPRLIDAEVLGSVPVAERAWPTHGRLDFERVVLQYRPDLPPALKDVTFSIEGGQKVGVVGRSGSGKSTLATIALFRVHELTSGRIMLDGQDISRIGLQLLRSSLTIIPQQPLLLKSRGLRGNLDPFDEHSDSDLLAAMDRVGLSRDLLKPKANGEDAEEALALSIGERQLLSLARAILRKSLKVVVLDEPTSSLDMRSDEQIQKVVQTAFAQSTVMMIAHRINTIRHCERILVMDDGNMVEFDHPDTLLADPNSTFSSMVAATEASENAL</sequence>
<evidence type="ECO:0000256" key="8">
    <source>
        <dbReference type="ARBA" id="ARBA00023136"/>
    </source>
</evidence>
<dbReference type="PROSITE" id="PS00211">
    <property type="entry name" value="ABC_TRANSPORTER_1"/>
    <property type="match status" value="1"/>
</dbReference>
<feature type="transmembrane region" description="Helical" evidence="10">
    <location>
        <begin position="182"/>
        <end position="201"/>
    </location>
</feature>
<dbReference type="CDD" id="cd03244">
    <property type="entry name" value="ABCC_MRP_domain2"/>
    <property type="match status" value="1"/>
</dbReference>
<keyword evidence="5" id="KW-0547">Nucleotide-binding</keyword>
<dbReference type="InterPro" id="IPR044746">
    <property type="entry name" value="ABCC_6TM_D1"/>
</dbReference>
<feature type="transmembrane region" description="Helical" evidence="10">
    <location>
        <begin position="1140"/>
        <end position="1162"/>
    </location>
</feature>
<keyword evidence="8 10" id="KW-0472">Membrane</keyword>
<evidence type="ECO:0000256" key="10">
    <source>
        <dbReference type="SAM" id="Phobius"/>
    </source>
</evidence>
<evidence type="ECO:0000256" key="1">
    <source>
        <dbReference type="ARBA" id="ARBA00004141"/>
    </source>
</evidence>
<keyword evidence="6" id="KW-0067">ATP-binding</keyword>
<name>A0A2R5G8Q2_9STRA</name>
<dbReference type="GO" id="GO:0140359">
    <property type="term" value="F:ABC-type transporter activity"/>
    <property type="evidence" value="ECO:0007669"/>
    <property type="project" value="InterPro"/>
</dbReference>
<dbReference type="InterPro" id="IPR027417">
    <property type="entry name" value="P-loop_NTPase"/>
</dbReference>
<feature type="transmembrane region" description="Helical" evidence="10">
    <location>
        <begin position="288"/>
        <end position="304"/>
    </location>
</feature>
<dbReference type="InterPro" id="IPR017871">
    <property type="entry name" value="ABC_transporter-like_CS"/>
</dbReference>
<dbReference type="PANTHER" id="PTHR24223:SF456">
    <property type="entry name" value="MULTIDRUG RESISTANCE-ASSOCIATED PROTEIN LETHAL(2)03659"/>
    <property type="match status" value="1"/>
</dbReference>
<feature type="transmembrane region" description="Helical" evidence="10">
    <location>
        <begin position="995"/>
        <end position="1014"/>
    </location>
</feature>
<keyword evidence="3" id="KW-0813">Transport</keyword>
<comment type="subcellular location">
    <subcellularLocation>
        <location evidence="1">Membrane</location>
        <topology evidence="1">Multi-pass membrane protein</topology>
    </subcellularLocation>
</comment>
<feature type="transmembrane region" description="Helical" evidence="10">
    <location>
        <begin position="264"/>
        <end position="282"/>
    </location>
</feature>
<protein>
    <submittedName>
        <fullName evidence="13">ABC transporter, putative</fullName>
    </submittedName>
</protein>
<evidence type="ECO:0000256" key="3">
    <source>
        <dbReference type="ARBA" id="ARBA00022448"/>
    </source>
</evidence>
<dbReference type="InterPro" id="IPR011527">
    <property type="entry name" value="ABC1_TM_dom"/>
</dbReference>
<feature type="domain" description="ABC transmembrane type-1" evidence="12">
    <location>
        <begin position="156"/>
        <end position="428"/>
    </location>
</feature>
<feature type="compositionally biased region" description="Acidic residues" evidence="9">
    <location>
        <begin position="748"/>
        <end position="757"/>
    </location>
</feature>
<comment type="caution">
    <text evidence="13">The sequence shown here is derived from an EMBL/GenBank/DDBJ whole genome shotgun (WGS) entry which is preliminary data.</text>
</comment>
<evidence type="ECO:0000313" key="13">
    <source>
        <dbReference type="EMBL" id="GBG27380.1"/>
    </source>
</evidence>
<feature type="domain" description="ABC transporter" evidence="11">
    <location>
        <begin position="1234"/>
        <end position="1469"/>
    </location>
</feature>
<feature type="compositionally biased region" description="Low complexity" evidence="9">
    <location>
        <begin position="777"/>
        <end position="787"/>
    </location>
</feature>
<evidence type="ECO:0000259" key="11">
    <source>
        <dbReference type="PROSITE" id="PS50893"/>
    </source>
</evidence>
<dbReference type="Pfam" id="PF00005">
    <property type="entry name" value="ABC_tran"/>
    <property type="match status" value="2"/>
</dbReference>
<feature type="region of interest" description="Disordered" evidence="9">
    <location>
        <begin position="738"/>
        <end position="757"/>
    </location>
</feature>
<dbReference type="InterPro" id="IPR003439">
    <property type="entry name" value="ABC_transporter-like_ATP-bd"/>
</dbReference>
<dbReference type="Proteomes" id="UP000241890">
    <property type="component" value="Unassembled WGS sequence"/>
</dbReference>
<dbReference type="Gene3D" id="3.40.50.300">
    <property type="entry name" value="P-loop containing nucleotide triphosphate hydrolases"/>
    <property type="match status" value="2"/>
</dbReference>
<dbReference type="InterPro" id="IPR036640">
    <property type="entry name" value="ABC1_TM_sf"/>
</dbReference>
<feature type="compositionally biased region" description="Low complexity" evidence="9">
    <location>
        <begin position="473"/>
        <end position="491"/>
    </location>
</feature>
<dbReference type="FunFam" id="3.40.50.300:FF:000630">
    <property type="entry name" value="ATP-binding cassette (ABC) transporter, putative"/>
    <property type="match status" value="1"/>
</dbReference>
<dbReference type="GO" id="GO:0016887">
    <property type="term" value="F:ATP hydrolysis activity"/>
    <property type="evidence" value="ECO:0007669"/>
    <property type="project" value="InterPro"/>
</dbReference>
<feature type="transmembrane region" description="Helical" evidence="10">
    <location>
        <begin position="1095"/>
        <end position="1120"/>
    </location>
</feature>
<reference evidence="13 14" key="1">
    <citation type="submission" date="2017-12" db="EMBL/GenBank/DDBJ databases">
        <title>Sequencing, de novo assembly and annotation of complete genome of a new Thraustochytrid species, strain FCC1311.</title>
        <authorList>
            <person name="Sedici K."/>
            <person name="Godart F."/>
            <person name="Aiese Cigliano R."/>
            <person name="Sanseverino W."/>
            <person name="Barakat M."/>
            <person name="Ortet P."/>
            <person name="Marechal E."/>
            <person name="Cagnac O."/>
            <person name="Amato A."/>
        </authorList>
    </citation>
    <scope>NUCLEOTIDE SEQUENCE [LARGE SCALE GENOMIC DNA]</scope>
</reference>
<dbReference type="OrthoDB" id="68919at2759"/>
<dbReference type="InParanoid" id="A0A2R5G8Q2"/>
<dbReference type="PROSITE" id="PS50929">
    <property type="entry name" value="ABC_TM1F"/>
    <property type="match status" value="2"/>
</dbReference>
<evidence type="ECO:0000313" key="14">
    <source>
        <dbReference type="Proteomes" id="UP000241890"/>
    </source>
</evidence>
<feature type="transmembrane region" description="Helical" evidence="10">
    <location>
        <begin position="878"/>
        <end position="897"/>
    </location>
</feature>
<evidence type="ECO:0000256" key="4">
    <source>
        <dbReference type="ARBA" id="ARBA00022692"/>
    </source>
</evidence>
<dbReference type="InterPro" id="IPR003593">
    <property type="entry name" value="AAA+_ATPase"/>
</dbReference>
<feature type="domain" description="ABC transporter" evidence="11">
    <location>
        <begin position="494"/>
        <end position="730"/>
    </location>
</feature>
<feature type="region of interest" description="Disordered" evidence="9">
    <location>
        <begin position="765"/>
        <end position="787"/>
    </location>
</feature>
<evidence type="ECO:0000256" key="9">
    <source>
        <dbReference type="SAM" id="MobiDB-lite"/>
    </source>
</evidence>
<gene>
    <name evidence="13" type="ORF">FCC1311_036022</name>
</gene>